<evidence type="ECO:0000313" key="2">
    <source>
        <dbReference type="Proteomes" id="UP000054821"/>
    </source>
</evidence>
<dbReference type="GeneID" id="36347923"/>
<dbReference type="Proteomes" id="UP000054821">
    <property type="component" value="Unassembled WGS sequence"/>
</dbReference>
<reference evidence="1 2" key="1">
    <citation type="journal article" date="2016" name="Genome Announc.">
        <title>Draft Whole-Genome Sequence of Trichoderma gamsii T6085, a Promising Biocontrol Agent of Fusarium Head Blight on Wheat.</title>
        <authorList>
            <person name="Baroncelli R."/>
            <person name="Zapparata A."/>
            <person name="Piaggeschi G."/>
            <person name="Sarrocco S."/>
            <person name="Vannacci G."/>
        </authorList>
    </citation>
    <scope>NUCLEOTIDE SEQUENCE [LARGE SCALE GENOMIC DNA]</scope>
    <source>
        <strain evidence="1 2">T6085</strain>
    </source>
</reference>
<keyword evidence="2" id="KW-1185">Reference proteome</keyword>
<protein>
    <submittedName>
        <fullName evidence="1">Uncharacterized protein</fullName>
    </submittedName>
</protein>
<evidence type="ECO:0000313" key="1">
    <source>
        <dbReference type="EMBL" id="PON20442.1"/>
    </source>
</evidence>
<name>A0A2P4Z835_9HYPO</name>
<organism evidence="1 2">
    <name type="scientific">Trichoderma gamsii</name>
    <dbReference type="NCBI Taxonomy" id="398673"/>
    <lineage>
        <taxon>Eukaryota</taxon>
        <taxon>Fungi</taxon>
        <taxon>Dikarya</taxon>
        <taxon>Ascomycota</taxon>
        <taxon>Pezizomycotina</taxon>
        <taxon>Sordariomycetes</taxon>
        <taxon>Hypocreomycetidae</taxon>
        <taxon>Hypocreales</taxon>
        <taxon>Hypocreaceae</taxon>
        <taxon>Trichoderma</taxon>
    </lineage>
</organism>
<dbReference type="AlphaFoldDB" id="A0A2P4Z835"/>
<dbReference type="RefSeq" id="XP_024404407.1">
    <property type="nucleotide sequence ID" value="XM_024550848.1"/>
</dbReference>
<dbReference type="EMBL" id="JPDN02000069">
    <property type="protein sequence ID" value="PON20442.1"/>
    <property type="molecule type" value="Genomic_DNA"/>
</dbReference>
<sequence>ASFFGRVHRQSAWSATLAIRLLTVAELLRLRHTLFALPTCLPALLLSNQPF</sequence>
<proteinExistence type="predicted"/>
<gene>
    <name evidence="1" type="ORF">TGAM01_v210673</name>
</gene>
<comment type="caution">
    <text evidence="1">The sequence shown here is derived from an EMBL/GenBank/DDBJ whole genome shotgun (WGS) entry which is preliminary data.</text>
</comment>
<feature type="non-terminal residue" evidence="1">
    <location>
        <position position="1"/>
    </location>
</feature>
<accession>A0A2P4Z835</accession>